<reference evidence="2 3" key="1">
    <citation type="submission" date="2017-04" db="EMBL/GenBank/DDBJ databases">
        <title>Compelte genome sequence of WV33.</title>
        <authorList>
            <person name="Lee P.C."/>
        </authorList>
    </citation>
    <scope>NUCLEOTIDE SEQUENCE [LARGE SCALE GENOMIC DNA]</scope>
    <source>
        <strain evidence="2 3">WV33</strain>
    </source>
</reference>
<sequence>MNKVKILIVAVIALVLLNIGLIVFMKVMKSRGFSNSRGGMRAMIIKKLDFDAQQQVQFEAAVKIHKAKIDSLDQVQKNTKESLFSQLTQPEVNERAKDSLITVLAENQKVIENAHFEHFRKMKSLCKTPEQQEKFKALVKELGEMFARRRMMHQEDRSKVN</sequence>
<keyword evidence="1" id="KW-1133">Transmembrane helix</keyword>
<dbReference type="EMBL" id="CP020918">
    <property type="protein sequence ID" value="AWG20069.1"/>
    <property type="molecule type" value="Genomic_DNA"/>
</dbReference>
<dbReference type="RefSeq" id="WP_108739038.1">
    <property type="nucleotide sequence ID" value="NZ_CP020918.1"/>
</dbReference>
<accession>A0A2S1L8J3</accession>
<dbReference type="OrthoDB" id="1358465at2"/>
<name>A0A2S1L8J3_9FLAO</name>
<dbReference type="Gene3D" id="1.20.120.1490">
    <property type="match status" value="1"/>
</dbReference>
<keyword evidence="1" id="KW-0472">Membrane</keyword>
<evidence type="ECO:0000313" key="3">
    <source>
        <dbReference type="Proteomes" id="UP000244527"/>
    </source>
</evidence>
<evidence type="ECO:0000313" key="2">
    <source>
        <dbReference type="EMBL" id="AWG20069.1"/>
    </source>
</evidence>
<evidence type="ECO:0000256" key="1">
    <source>
        <dbReference type="SAM" id="Phobius"/>
    </source>
</evidence>
<keyword evidence="3" id="KW-1185">Reference proteome</keyword>
<dbReference type="KEGG" id="ffa:FFWV33_00310"/>
<dbReference type="Proteomes" id="UP000244527">
    <property type="component" value="Chromosome"/>
</dbReference>
<organism evidence="2 3">
    <name type="scientific">Flavobacterium faecale</name>
    <dbReference type="NCBI Taxonomy" id="1355330"/>
    <lineage>
        <taxon>Bacteria</taxon>
        <taxon>Pseudomonadati</taxon>
        <taxon>Bacteroidota</taxon>
        <taxon>Flavobacteriia</taxon>
        <taxon>Flavobacteriales</taxon>
        <taxon>Flavobacteriaceae</taxon>
        <taxon>Flavobacterium</taxon>
    </lineage>
</organism>
<keyword evidence="1" id="KW-0812">Transmembrane</keyword>
<gene>
    <name evidence="2" type="ORF">FFWV33_00310</name>
</gene>
<proteinExistence type="predicted"/>
<dbReference type="AlphaFoldDB" id="A0A2S1L8J3"/>
<protein>
    <recommendedName>
        <fullName evidence="4">Periplasmic heavy metal sensor</fullName>
    </recommendedName>
</protein>
<evidence type="ECO:0008006" key="4">
    <source>
        <dbReference type="Google" id="ProtNLM"/>
    </source>
</evidence>
<feature type="transmembrane region" description="Helical" evidence="1">
    <location>
        <begin position="6"/>
        <end position="27"/>
    </location>
</feature>